<accession>A0AAW2UPD8</accession>
<dbReference type="AlphaFoldDB" id="A0AAW2UPD8"/>
<proteinExistence type="predicted"/>
<sequence>MILDKSLPRTLLDGFLPGEHSTFEKFTHWHEDNQKVCSIVLGSMSNEIQIQYERYDDV</sequence>
<dbReference type="EMBL" id="JACGWJ010000005">
    <property type="protein sequence ID" value="KAL0418904.1"/>
    <property type="molecule type" value="Genomic_DNA"/>
</dbReference>
<organism evidence="1">
    <name type="scientific">Sesamum radiatum</name>
    <name type="common">Black benniseed</name>
    <dbReference type="NCBI Taxonomy" id="300843"/>
    <lineage>
        <taxon>Eukaryota</taxon>
        <taxon>Viridiplantae</taxon>
        <taxon>Streptophyta</taxon>
        <taxon>Embryophyta</taxon>
        <taxon>Tracheophyta</taxon>
        <taxon>Spermatophyta</taxon>
        <taxon>Magnoliopsida</taxon>
        <taxon>eudicotyledons</taxon>
        <taxon>Gunneridae</taxon>
        <taxon>Pentapetalae</taxon>
        <taxon>asterids</taxon>
        <taxon>lamiids</taxon>
        <taxon>Lamiales</taxon>
        <taxon>Pedaliaceae</taxon>
        <taxon>Sesamum</taxon>
    </lineage>
</organism>
<protein>
    <submittedName>
        <fullName evidence="1">Uncharacterized protein</fullName>
    </submittedName>
</protein>
<comment type="caution">
    <text evidence="1">The sequence shown here is derived from an EMBL/GenBank/DDBJ whole genome shotgun (WGS) entry which is preliminary data.</text>
</comment>
<evidence type="ECO:0000313" key="1">
    <source>
        <dbReference type="EMBL" id="KAL0418904.1"/>
    </source>
</evidence>
<name>A0AAW2UPD8_SESRA</name>
<reference evidence="1" key="1">
    <citation type="submission" date="2020-06" db="EMBL/GenBank/DDBJ databases">
        <authorList>
            <person name="Li T."/>
            <person name="Hu X."/>
            <person name="Zhang T."/>
            <person name="Song X."/>
            <person name="Zhang H."/>
            <person name="Dai N."/>
            <person name="Sheng W."/>
            <person name="Hou X."/>
            <person name="Wei L."/>
        </authorList>
    </citation>
    <scope>NUCLEOTIDE SEQUENCE</scope>
    <source>
        <strain evidence="1">G02</strain>
        <tissue evidence="1">Leaf</tissue>
    </source>
</reference>
<gene>
    <name evidence="1" type="ORF">Sradi_1303900</name>
</gene>
<reference evidence="1" key="2">
    <citation type="journal article" date="2024" name="Plant">
        <title>Genomic evolution and insights into agronomic trait innovations of Sesamum species.</title>
        <authorList>
            <person name="Miao H."/>
            <person name="Wang L."/>
            <person name="Qu L."/>
            <person name="Liu H."/>
            <person name="Sun Y."/>
            <person name="Le M."/>
            <person name="Wang Q."/>
            <person name="Wei S."/>
            <person name="Zheng Y."/>
            <person name="Lin W."/>
            <person name="Duan Y."/>
            <person name="Cao H."/>
            <person name="Xiong S."/>
            <person name="Wang X."/>
            <person name="Wei L."/>
            <person name="Li C."/>
            <person name="Ma Q."/>
            <person name="Ju M."/>
            <person name="Zhao R."/>
            <person name="Li G."/>
            <person name="Mu C."/>
            <person name="Tian Q."/>
            <person name="Mei H."/>
            <person name="Zhang T."/>
            <person name="Gao T."/>
            <person name="Zhang H."/>
        </authorList>
    </citation>
    <scope>NUCLEOTIDE SEQUENCE</scope>
    <source>
        <strain evidence="1">G02</strain>
    </source>
</reference>